<accession>A0A842HNS1</accession>
<reference evidence="3 4" key="1">
    <citation type="submission" date="2020-08" db="EMBL/GenBank/DDBJ databases">
        <title>Paraeoetvoesia sp. YC-7-48 draft genome sequence.</title>
        <authorList>
            <person name="Yao L."/>
        </authorList>
    </citation>
    <scope>NUCLEOTIDE SEQUENCE [LARGE SCALE GENOMIC DNA]</scope>
    <source>
        <strain evidence="4">YC-7-48</strain>
    </source>
</reference>
<gene>
    <name evidence="3" type="ORF">GTU67_01330</name>
</gene>
<dbReference type="RefSeq" id="WP_185778393.1">
    <property type="nucleotide sequence ID" value="NZ_JACJUU010000001.1"/>
</dbReference>
<dbReference type="PANTHER" id="PTHR33308:SF9">
    <property type="entry name" value="PEPTIDOGLYCAN HYDROLASE FLGJ"/>
    <property type="match status" value="1"/>
</dbReference>
<evidence type="ECO:0000259" key="2">
    <source>
        <dbReference type="SMART" id="SM00047"/>
    </source>
</evidence>
<dbReference type="Gene3D" id="1.10.530.10">
    <property type="match status" value="1"/>
</dbReference>
<dbReference type="EMBL" id="JACJUU010000001">
    <property type="protein sequence ID" value="MBC2768555.1"/>
    <property type="molecule type" value="Genomic_DNA"/>
</dbReference>
<keyword evidence="1" id="KW-0378">Hydrolase</keyword>
<dbReference type="Pfam" id="PF01832">
    <property type="entry name" value="Glucosaminidase"/>
    <property type="match status" value="1"/>
</dbReference>
<dbReference type="PANTHER" id="PTHR33308">
    <property type="entry name" value="PEPTIDOGLYCAN HYDROLASE FLGJ"/>
    <property type="match status" value="1"/>
</dbReference>
<dbReference type="InterPro" id="IPR023346">
    <property type="entry name" value="Lysozyme-like_dom_sf"/>
</dbReference>
<dbReference type="SUPFAM" id="SSF53955">
    <property type="entry name" value="Lysozyme-like"/>
    <property type="match status" value="1"/>
</dbReference>
<evidence type="ECO:0000313" key="3">
    <source>
        <dbReference type="EMBL" id="MBC2768555.1"/>
    </source>
</evidence>
<name>A0A842HNS1_9BURK</name>
<dbReference type="InterPro" id="IPR051056">
    <property type="entry name" value="Glycosyl_Hydrolase_73"/>
</dbReference>
<evidence type="ECO:0000256" key="1">
    <source>
        <dbReference type="ARBA" id="ARBA00022801"/>
    </source>
</evidence>
<protein>
    <submittedName>
        <fullName evidence="3">Glucosaminidase domain-containing protein</fullName>
    </submittedName>
</protein>
<dbReference type="SMART" id="SM00047">
    <property type="entry name" value="LYZ2"/>
    <property type="match status" value="1"/>
</dbReference>
<organism evidence="3 4">
    <name type="scientific">Pusillimonas minor</name>
    <dbReference type="NCBI Taxonomy" id="2697024"/>
    <lineage>
        <taxon>Bacteria</taxon>
        <taxon>Pseudomonadati</taxon>
        <taxon>Pseudomonadota</taxon>
        <taxon>Betaproteobacteria</taxon>
        <taxon>Burkholderiales</taxon>
        <taxon>Alcaligenaceae</taxon>
        <taxon>Pusillimonas</taxon>
    </lineage>
</organism>
<dbReference type="GO" id="GO:0004040">
    <property type="term" value="F:amidase activity"/>
    <property type="evidence" value="ECO:0007669"/>
    <property type="project" value="InterPro"/>
</dbReference>
<sequence length="900" mass="93295">MADPATFAKQYGGIAQRVGQRLNVDPAILLGQWGLETGWGKSVVPGTNNLGNIKDFTGGGVAAVDNMTGSNDNYRAFETPDAFADHYAGLIERKYPGAIGSGKDPLKFAQALQAGGYAEDPAYVRKMVNVTKTVRGAPGVMDTIASAIFPAAQAGTLPQLDMSKVKFLDDSQQLDMSKVNFADNSAATAAPAAQPKLPDLDMSKVRFLDDESKGDEKSFVENVGGMLREIPRQVGLTARYGLEGVGQAAQVLTEPIRMAVNPALDALGLPQASATGQVMSSVADTLGLPSPQGANERVVGDITRLMAGAGGVSGAANKLAQGATGVTQSALSALGMNPGQQIISAAGAGGAGGSVREAGGGPVAQAVASLAGGIAAPVAANAAQRGVAAIGRRLPVVGSASPGQVEQRIQLTMERSGVDWGAVPERVRQQVRSEVAKALRTGDDLNADAIRRLIDFSRVDGAQPTRGTLTLDPVQLTREKNLAKSAANSSDTGLQGLARIENENNSALIRALNQQGADTADDAYAVGQRAIDQIQGGLDSRKSQIDALYSAARDSQGRSFPLDGRSFADNAIKALDDNLAGGFLPPQIREHLNKISAGEVPFTVDYAEQLKTVIGNLQRGATDGNARYALGLVRSALDDAPPLPLGQQTAAQGARAVNPGNLPAVVDDTTIGQDAIDAFNKARAANRSMMQWVESSPAIKAVYEGKATPDQFVNKFLVGSGVSTKDMATIKRAVADSPEALQSIRSYIATWLKEKALSGASDEVGKFSASNYNKALKALGGNKLSVFFDQQEIEQLRAIGRVGSYMTTQPAGSAVNNSNSGALVLGRGLDFLDAVSSKVPLLGIGPTIQGVIQGARQGAAQRVAPSLVNPAQRVPLSQLAVPASVYGSLFGASTIPPSQD</sequence>
<proteinExistence type="predicted"/>
<dbReference type="InterPro" id="IPR002901">
    <property type="entry name" value="MGlyc_endo_b_GlcNAc-like_dom"/>
</dbReference>
<dbReference type="Proteomes" id="UP000545386">
    <property type="component" value="Unassembled WGS sequence"/>
</dbReference>
<feature type="domain" description="Mannosyl-glycoprotein endo-beta-N-acetylglucosamidase-like" evidence="2">
    <location>
        <begin position="3"/>
        <end position="142"/>
    </location>
</feature>
<comment type="caution">
    <text evidence="3">The sequence shown here is derived from an EMBL/GenBank/DDBJ whole genome shotgun (WGS) entry which is preliminary data.</text>
</comment>
<evidence type="ECO:0000313" key="4">
    <source>
        <dbReference type="Proteomes" id="UP000545386"/>
    </source>
</evidence>
<dbReference type="AlphaFoldDB" id="A0A842HNS1"/>
<keyword evidence="4" id="KW-1185">Reference proteome</keyword>